<keyword evidence="2" id="KW-0325">Glycoprotein</keyword>
<dbReference type="Proteomes" id="UP000324897">
    <property type="component" value="Unassembled WGS sequence"/>
</dbReference>
<evidence type="ECO:0000256" key="2">
    <source>
        <dbReference type="ARBA" id="ARBA00023180"/>
    </source>
</evidence>
<protein>
    <recommendedName>
        <fullName evidence="5">SGNH hydrolase-type esterase domain-containing protein</fullName>
    </recommendedName>
</protein>
<dbReference type="SUPFAM" id="SSF52266">
    <property type="entry name" value="SGNH hydrolase"/>
    <property type="match status" value="1"/>
</dbReference>
<dbReference type="AlphaFoldDB" id="A0A5J9VJQ6"/>
<dbReference type="Gramene" id="TVU35765">
    <property type="protein sequence ID" value="TVU35765"/>
    <property type="gene ID" value="EJB05_17668"/>
</dbReference>
<sequence length="235" mass="25367">MSINPYSLDTQMLWFRSHLRSQQNVSDVLGGALVALGEIGGNDYNFAFSSGVAREKVRAFVPAVVDKLGAAVEELIGMGARAFVVPGNLPFGCAPLYLRRFGAARAAWDYDPRTGCLAWFNRFAEYHNRLLNARLDALRQKYPDVTIVYADWYGAMMSIFQAPGKLGITNALLSCCGNSTVPCGRPGCSVCDDPSTYGSWDGTHPTEAVYKVIADGVLHGPYASPVPLATTCSPS</sequence>
<dbReference type="InterPro" id="IPR001087">
    <property type="entry name" value="GDSL"/>
</dbReference>
<name>A0A5J9VJQ6_9POAL</name>
<dbReference type="Pfam" id="PF00657">
    <property type="entry name" value="Lipase_GDSL"/>
    <property type="match status" value="1"/>
</dbReference>
<proteinExistence type="inferred from homology"/>
<evidence type="ECO:0000256" key="1">
    <source>
        <dbReference type="ARBA" id="ARBA00008668"/>
    </source>
</evidence>
<accession>A0A5J9VJQ6</accession>
<evidence type="ECO:0000313" key="4">
    <source>
        <dbReference type="Proteomes" id="UP000324897"/>
    </source>
</evidence>
<dbReference type="Gene3D" id="3.40.50.1110">
    <property type="entry name" value="SGNH hydrolase"/>
    <property type="match status" value="1"/>
</dbReference>
<dbReference type="PANTHER" id="PTHR22835:SF273">
    <property type="entry name" value="GDSL ESTERASE_LIPASE"/>
    <property type="match status" value="1"/>
</dbReference>
<evidence type="ECO:0008006" key="5">
    <source>
        <dbReference type="Google" id="ProtNLM"/>
    </source>
</evidence>
<gene>
    <name evidence="3" type="ORF">EJB05_17668</name>
</gene>
<organism evidence="3 4">
    <name type="scientific">Eragrostis curvula</name>
    <name type="common">weeping love grass</name>
    <dbReference type="NCBI Taxonomy" id="38414"/>
    <lineage>
        <taxon>Eukaryota</taxon>
        <taxon>Viridiplantae</taxon>
        <taxon>Streptophyta</taxon>
        <taxon>Embryophyta</taxon>
        <taxon>Tracheophyta</taxon>
        <taxon>Spermatophyta</taxon>
        <taxon>Magnoliopsida</taxon>
        <taxon>Liliopsida</taxon>
        <taxon>Poales</taxon>
        <taxon>Poaceae</taxon>
        <taxon>PACMAD clade</taxon>
        <taxon>Chloridoideae</taxon>
        <taxon>Eragrostideae</taxon>
        <taxon>Eragrostidinae</taxon>
        <taxon>Eragrostis</taxon>
    </lineage>
</organism>
<dbReference type="OrthoDB" id="1600564at2759"/>
<comment type="similarity">
    <text evidence="1">Belongs to the 'GDSL' lipolytic enzyme family.</text>
</comment>
<dbReference type="GO" id="GO:0016788">
    <property type="term" value="F:hydrolase activity, acting on ester bonds"/>
    <property type="evidence" value="ECO:0007669"/>
    <property type="project" value="InterPro"/>
</dbReference>
<dbReference type="PANTHER" id="PTHR22835">
    <property type="entry name" value="ZINC FINGER FYVE DOMAIN CONTAINING PROTEIN"/>
    <property type="match status" value="1"/>
</dbReference>
<dbReference type="EMBL" id="RWGY01000009">
    <property type="protein sequence ID" value="TVU35765.1"/>
    <property type="molecule type" value="Genomic_DNA"/>
</dbReference>
<keyword evidence="4" id="KW-1185">Reference proteome</keyword>
<evidence type="ECO:0000313" key="3">
    <source>
        <dbReference type="EMBL" id="TVU35765.1"/>
    </source>
</evidence>
<feature type="non-terminal residue" evidence="3">
    <location>
        <position position="1"/>
    </location>
</feature>
<comment type="caution">
    <text evidence="3">The sequence shown here is derived from an EMBL/GenBank/DDBJ whole genome shotgun (WGS) entry which is preliminary data.</text>
</comment>
<dbReference type="InterPro" id="IPR036514">
    <property type="entry name" value="SGNH_hydro_sf"/>
</dbReference>
<reference evidence="3 4" key="1">
    <citation type="journal article" date="2019" name="Sci. Rep.">
        <title>A high-quality genome of Eragrostis curvula grass provides insights into Poaceae evolution and supports new strategies to enhance forage quality.</title>
        <authorList>
            <person name="Carballo J."/>
            <person name="Santos B.A.C.M."/>
            <person name="Zappacosta D."/>
            <person name="Garbus I."/>
            <person name="Selva J.P."/>
            <person name="Gallo C.A."/>
            <person name="Diaz A."/>
            <person name="Albertini E."/>
            <person name="Caccamo M."/>
            <person name="Echenique V."/>
        </authorList>
    </citation>
    <scope>NUCLEOTIDE SEQUENCE [LARGE SCALE GENOMIC DNA]</scope>
    <source>
        <strain evidence="4">cv. Victoria</strain>
        <tissue evidence="3">Leaf</tissue>
    </source>
</reference>